<dbReference type="FunFam" id="1.50.10.10:FF:000073">
    <property type="entry name" value="Glycogen debranching enzyme, hypothetical (TreX-like)"/>
    <property type="match status" value="1"/>
</dbReference>
<evidence type="ECO:0000259" key="2">
    <source>
        <dbReference type="Pfam" id="PF12439"/>
    </source>
</evidence>
<dbReference type="GO" id="GO:0005980">
    <property type="term" value="P:glycogen catabolic process"/>
    <property type="evidence" value="ECO:0007669"/>
    <property type="project" value="InterPro"/>
</dbReference>
<dbReference type="NCBIfam" id="TIGR01561">
    <property type="entry name" value="gde_arch"/>
    <property type="match status" value="1"/>
</dbReference>
<evidence type="ECO:0000313" key="4">
    <source>
        <dbReference type="Proteomes" id="UP000584867"/>
    </source>
</evidence>
<name>A0A7W7ZUB1_9BACT</name>
<feature type="domain" description="Glycogen debranching enzyme bacterial and archaeal type N-terminal" evidence="2">
    <location>
        <begin position="83"/>
        <end position="299"/>
    </location>
</feature>
<dbReference type="Gene3D" id="1.50.10.10">
    <property type="match status" value="1"/>
</dbReference>
<dbReference type="GO" id="GO:0004134">
    <property type="term" value="F:4-alpha-glucanotransferase activity"/>
    <property type="evidence" value="ECO:0007669"/>
    <property type="project" value="InterPro"/>
</dbReference>
<dbReference type="InterPro" id="IPR006451">
    <property type="entry name" value="Glycogen_debranch_arc"/>
</dbReference>
<dbReference type="Pfam" id="PF12439">
    <property type="entry name" value="GDE_N"/>
    <property type="match status" value="1"/>
</dbReference>
<dbReference type="InterPro" id="IPR032790">
    <property type="entry name" value="GDE_C"/>
</dbReference>
<dbReference type="InterPro" id="IPR008928">
    <property type="entry name" value="6-hairpin_glycosidase_sf"/>
</dbReference>
<dbReference type="InterPro" id="IPR010401">
    <property type="entry name" value="AGL/Gdb1"/>
</dbReference>
<dbReference type="GO" id="GO:0004135">
    <property type="term" value="F:amylo-alpha-1,6-glucosidase activity"/>
    <property type="evidence" value="ECO:0007669"/>
    <property type="project" value="InterPro"/>
</dbReference>
<evidence type="ECO:0000313" key="3">
    <source>
        <dbReference type="EMBL" id="MBB5066246.1"/>
    </source>
</evidence>
<dbReference type="EMBL" id="JACHIO010000025">
    <property type="protein sequence ID" value="MBB5066246.1"/>
    <property type="molecule type" value="Genomic_DNA"/>
</dbReference>
<gene>
    <name evidence="3" type="ORF">HDF15_004622</name>
</gene>
<reference evidence="3 4" key="1">
    <citation type="submission" date="2020-08" db="EMBL/GenBank/DDBJ databases">
        <title>Genomic Encyclopedia of Type Strains, Phase IV (KMG-V): Genome sequencing to study the core and pangenomes of soil and plant-associated prokaryotes.</title>
        <authorList>
            <person name="Whitman W."/>
        </authorList>
    </citation>
    <scope>NUCLEOTIDE SEQUENCE [LARGE SCALE GENOMIC DNA]</scope>
    <source>
        <strain evidence="3 4">X5P3</strain>
    </source>
</reference>
<proteinExistence type="predicted"/>
<accession>A0A7W7ZUB1</accession>
<dbReference type="PANTHER" id="PTHR10569:SF2">
    <property type="entry name" value="GLYCOGEN DEBRANCHING ENZYME"/>
    <property type="match status" value="1"/>
</dbReference>
<feature type="domain" description="Glycogen debranching enzyme C-terminal" evidence="1">
    <location>
        <begin position="361"/>
        <end position="722"/>
    </location>
</feature>
<dbReference type="Proteomes" id="UP000584867">
    <property type="component" value="Unassembled WGS sequence"/>
</dbReference>
<dbReference type="InterPro" id="IPR012341">
    <property type="entry name" value="6hp_glycosidase-like_sf"/>
</dbReference>
<comment type="caution">
    <text evidence="3">The sequence shown here is derived from an EMBL/GenBank/DDBJ whole genome shotgun (WGS) entry which is preliminary data.</text>
</comment>
<protein>
    <submittedName>
        <fullName evidence="3">Putative glycogen debranching enzyme</fullName>
    </submittedName>
</protein>
<dbReference type="AlphaFoldDB" id="A0A7W7ZUB1"/>
<dbReference type="SUPFAM" id="SSF48208">
    <property type="entry name" value="Six-hairpin glycosidases"/>
    <property type="match status" value="1"/>
</dbReference>
<evidence type="ECO:0000259" key="1">
    <source>
        <dbReference type="Pfam" id="PF06202"/>
    </source>
</evidence>
<dbReference type="PANTHER" id="PTHR10569">
    <property type="entry name" value="GLYCOGEN DEBRANCHING ENZYME"/>
    <property type="match status" value="1"/>
</dbReference>
<organism evidence="3 4">
    <name type="scientific">Granulicella mallensis</name>
    <dbReference type="NCBI Taxonomy" id="940614"/>
    <lineage>
        <taxon>Bacteria</taxon>
        <taxon>Pseudomonadati</taxon>
        <taxon>Acidobacteriota</taxon>
        <taxon>Terriglobia</taxon>
        <taxon>Terriglobales</taxon>
        <taxon>Acidobacteriaceae</taxon>
        <taxon>Granulicella</taxon>
    </lineage>
</organism>
<dbReference type="Pfam" id="PF06202">
    <property type="entry name" value="GDE_C"/>
    <property type="match status" value="1"/>
</dbReference>
<sequence>MNAFTPTSVRRNLKISKADNGVLIREELLLRWASNSDSVGYGGSTPFLSFLQKSWPLPQQRNGKAVIKFDSNECSDLDSLRTKEWLVTNGLGGYAAGTVAGMNTRRYHGLLVASMEAPLGRLVLLSQLEDTLVVDGVRFPLSTNLYSENVVHPPGYLNLIGFRLDPDPVFTYSNGQWEITRTVSMVQGQSTTIIEYALGKRGSGKHFFLEVRPLIAFRGYHATTHENQAINRAVEQRDGVLTLQPYQGLPKLYIAHDPAEVQVDGYWYRRFEYERERERGLDHEEDLFSPLRLTATLDSEGCFSLIASTDRQPISRLAQYKQVDLTRGWKSPITAAQKTVRSDLTSLLERAAGQFTITRTPFTSTIAGYHWFGDWGRDTMISLPGLMLATGKHQLAREILLHYVQYVDRGMLPNRFPDAGEQPEYNTVDATLWFFEAIRQYIFYENCPTWQSQATTLLKEHLYVPLKEIIRFHREGTRYGIHADEQGFLWAGDPGTQLTWMDAKDGDVAFTPRHGRPVEIQALWYNALRTIASFAILLGDQSAAEEYNALADRLQENFLGVFWNEQRGCLFDVARSDERDSSLRPNQIFAMSLHYPLLTGQPAARVIQRVEEELLTPYGLRTLSRDDPQYRGNYQGDGWSRDSAYHQGTVWPWLAGPFFFAKLAVSSSSAATMSQIERWLDGFTPHLRDAGLGQVSEIFDGDHPFFPRGCIAQAWSVAEILRLANHVTARRS</sequence>
<dbReference type="InterPro" id="IPR024742">
    <property type="entry name" value="Glycogen_debranch_N"/>
</dbReference>